<name>A0A8C2LX17_CRIGR</name>
<evidence type="ECO:0000313" key="3">
    <source>
        <dbReference type="Proteomes" id="UP000694386"/>
    </source>
</evidence>
<dbReference type="GO" id="GO:0000289">
    <property type="term" value="P:nuclear-transcribed mRNA poly(A) tail shortening"/>
    <property type="evidence" value="ECO:0007669"/>
    <property type="project" value="TreeGrafter"/>
</dbReference>
<dbReference type="PANTHER" id="PTHR15092:SF22">
    <property type="entry name" value="POLY(A)-SPECIFIC RIBONUCLEASE PNLDC1"/>
    <property type="match status" value="1"/>
</dbReference>
<dbReference type="GO" id="GO:0003723">
    <property type="term" value="F:RNA binding"/>
    <property type="evidence" value="ECO:0007669"/>
    <property type="project" value="TreeGrafter"/>
</dbReference>
<sequence length="457" mass="52494">MDVGADEFAETLSFLHDIINEADFVSLDIQFTGLCSNSSRPQQISLFDLPSEWYMKTRQSVQQFTICRIGLSVFSSIEGESNKYVAHSCNFFLFPTTFGILDSEFSFQASSVQFLNKFFKNGIPYMNEEQEIKESILRGNWRVGSSLDKDQIKVVIDKVLGVRKNEGVVVKKVSQPHRWYLENDSCDQIRCWREEILLSARGFSGFIKMLVRAQKSLVGHNMMMDLLHLLEKFFKPLPESYDEFKQNIHSLFPVIIDTKNVTEDIWKEISDLNATNNSGPEIIHASECEKYAETKCPHEAGYNAFLCGSVLLKVAHLLLERVHAHLTYLDVLEHYVNQVNLIRAGVPKINLSGPDYPSIWPPALILTVKRAWGHRFQYLCRLDVRRFTPNQFLLLTNKFKDACSVLKEYRSHPTLQVSLYCYWKHSSNITCLLKVCSIITTWAVVAFVLGRSSPRVH</sequence>
<evidence type="ECO:0000313" key="2">
    <source>
        <dbReference type="Ensembl" id="ENSCGRP00001009980.1"/>
    </source>
</evidence>
<dbReference type="GO" id="GO:1990432">
    <property type="term" value="P:siRNA 3'-end processing"/>
    <property type="evidence" value="ECO:0007669"/>
    <property type="project" value="TreeGrafter"/>
</dbReference>
<proteinExistence type="inferred from homology"/>
<dbReference type="GO" id="GO:0005783">
    <property type="term" value="C:endoplasmic reticulum"/>
    <property type="evidence" value="ECO:0007669"/>
    <property type="project" value="TreeGrafter"/>
</dbReference>
<organism evidence="2 3">
    <name type="scientific">Cricetulus griseus</name>
    <name type="common">Chinese hamster</name>
    <name type="synonym">Cricetulus barabensis griseus</name>
    <dbReference type="NCBI Taxonomy" id="10029"/>
    <lineage>
        <taxon>Eukaryota</taxon>
        <taxon>Metazoa</taxon>
        <taxon>Chordata</taxon>
        <taxon>Craniata</taxon>
        <taxon>Vertebrata</taxon>
        <taxon>Euteleostomi</taxon>
        <taxon>Mammalia</taxon>
        <taxon>Eutheria</taxon>
        <taxon>Euarchontoglires</taxon>
        <taxon>Glires</taxon>
        <taxon>Rodentia</taxon>
        <taxon>Myomorpha</taxon>
        <taxon>Muroidea</taxon>
        <taxon>Cricetidae</taxon>
        <taxon>Cricetinae</taxon>
        <taxon>Cricetulus</taxon>
    </lineage>
</organism>
<dbReference type="InterPro" id="IPR051181">
    <property type="entry name" value="CAF1_poly(A)_ribonucleases"/>
</dbReference>
<protein>
    <submittedName>
        <fullName evidence="2">Uncharacterized protein</fullName>
    </submittedName>
</protein>
<dbReference type="InterPro" id="IPR036397">
    <property type="entry name" value="RNaseH_sf"/>
</dbReference>
<comment type="similarity">
    <text evidence="1">Belongs to the CAF1 family.</text>
</comment>
<dbReference type="GO" id="GO:1990431">
    <property type="term" value="P:priRNA 3'-end processing"/>
    <property type="evidence" value="ECO:0007669"/>
    <property type="project" value="TreeGrafter"/>
</dbReference>
<dbReference type="GO" id="GO:0000175">
    <property type="term" value="F:3'-5'-RNA exonuclease activity"/>
    <property type="evidence" value="ECO:0007669"/>
    <property type="project" value="TreeGrafter"/>
</dbReference>
<dbReference type="FunFam" id="3.30.420.10:FF:000061">
    <property type="entry name" value="PARN like, ribonuclease domain containing 1"/>
    <property type="match status" value="1"/>
</dbReference>
<dbReference type="GO" id="GO:0005634">
    <property type="term" value="C:nucleus"/>
    <property type="evidence" value="ECO:0007669"/>
    <property type="project" value="TreeGrafter"/>
</dbReference>
<reference evidence="2" key="2">
    <citation type="submission" date="2025-09" db="UniProtKB">
        <authorList>
            <consortium name="Ensembl"/>
        </authorList>
    </citation>
    <scope>IDENTIFICATION</scope>
</reference>
<dbReference type="Gene3D" id="3.30.420.10">
    <property type="entry name" value="Ribonuclease H-like superfamily/Ribonuclease H"/>
    <property type="match status" value="1"/>
</dbReference>
<dbReference type="InterPro" id="IPR006941">
    <property type="entry name" value="RNase_CAF1"/>
</dbReference>
<dbReference type="InterPro" id="IPR012337">
    <property type="entry name" value="RNaseH-like_sf"/>
</dbReference>
<dbReference type="Proteomes" id="UP000694386">
    <property type="component" value="Unplaced"/>
</dbReference>
<dbReference type="SUPFAM" id="SSF53098">
    <property type="entry name" value="Ribonuclease H-like"/>
    <property type="match status" value="1"/>
</dbReference>
<accession>A0A8C2LX17</accession>
<dbReference type="AlphaFoldDB" id="A0A8C2LX17"/>
<evidence type="ECO:0000256" key="1">
    <source>
        <dbReference type="ARBA" id="ARBA00008372"/>
    </source>
</evidence>
<reference evidence="2" key="1">
    <citation type="submission" date="2025-08" db="UniProtKB">
        <authorList>
            <consortium name="Ensembl"/>
        </authorList>
    </citation>
    <scope>IDENTIFICATION</scope>
</reference>
<dbReference type="PANTHER" id="PTHR15092">
    <property type="entry name" value="POLY A -SPECIFIC RIBONUCLEASE/TARGET OF EGR1, MEMBER 1"/>
    <property type="match status" value="1"/>
</dbReference>
<dbReference type="Pfam" id="PF04857">
    <property type="entry name" value="CAF1"/>
    <property type="match status" value="1"/>
</dbReference>
<dbReference type="Ensembl" id="ENSCGRT00001014200.1">
    <property type="protein sequence ID" value="ENSCGRP00001009980.1"/>
    <property type="gene ID" value="ENSCGRG00001011981.1"/>
</dbReference>